<dbReference type="NCBIfam" id="TIGR02937">
    <property type="entry name" value="sigma70-ECF"/>
    <property type="match status" value="1"/>
</dbReference>
<dbReference type="AlphaFoldDB" id="A3I017"/>
<gene>
    <name evidence="6" type="ORF">ALPR1_08005</name>
</gene>
<dbReference type="InterPro" id="IPR013325">
    <property type="entry name" value="RNA_pol_sigma_r2"/>
</dbReference>
<feature type="domain" description="RNA polymerase sigma factor 70 region 4 type 2" evidence="5">
    <location>
        <begin position="132"/>
        <end position="173"/>
    </location>
</feature>
<evidence type="ECO:0000313" key="7">
    <source>
        <dbReference type="Proteomes" id="UP000003919"/>
    </source>
</evidence>
<evidence type="ECO:0000256" key="2">
    <source>
        <dbReference type="ARBA" id="ARBA00023015"/>
    </source>
</evidence>
<keyword evidence="3" id="KW-0731">Sigma factor</keyword>
<dbReference type="InterPro" id="IPR036388">
    <property type="entry name" value="WH-like_DNA-bd_sf"/>
</dbReference>
<name>A3I017_9BACT</name>
<dbReference type="InterPro" id="IPR013249">
    <property type="entry name" value="RNA_pol_sigma70_r4_t2"/>
</dbReference>
<keyword evidence="7" id="KW-1185">Reference proteome</keyword>
<dbReference type="GO" id="GO:0003677">
    <property type="term" value="F:DNA binding"/>
    <property type="evidence" value="ECO:0007669"/>
    <property type="project" value="InterPro"/>
</dbReference>
<dbReference type="EMBL" id="AAXU02000001">
    <property type="protein sequence ID" value="EAZ80853.1"/>
    <property type="molecule type" value="Genomic_DNA"/>
</dbReference>
<proteinExistence type="inferred from homology"/>
<dbReference type="Pfam" id="PF08281">
    <property type="entry name" value="Sigma70_r4_2"/>
    <property type="match status" value="1"/>
</dbReference>
<dbReference type="SUPFAM" id="SSF88659">
    <property type="entry name" value="Sigma3 and sigma4 domains of RNA polymerase sigma factors"/>
    <property type="match status" value="1"/>
</dbReference>
<evidence type="ECO:0000256" key="3">
    <source>
        <dbReference type="ARBA" id="ARBA00023082"/>
    </source>
</evidence>
<dbReference type="EMBL" id="CM001023">
    <property type="protein sequence ID" value="EAZ80853.1"/>
    <property type="molecule type" value="Genomic_DNA"/>
</dbReference>
<accession>A3I017</accession>
<evidence type="ECO:0000313" key="6">
    <source>
        <dbReference type="EMBL" id="EAZ80853.1"/>
    </source>
</evidence>
<protein>
    <submittedName>
        <fullName evidence="6">RNA polymerase sigma factor, sigma-70 family</fullName>
    </submittedName>
</protein>
<organism evidence="6 7">
    <name type="scientific">Algoriphagus machipongonensis</name>
    <dbReference type="NCBI Taxonomy" id="388413"/>
    <lineage>
        <taxon>Bacteria</taxon>
        <taxon>Pseudomonadati</taxon>
        <taxon>Bacteroidota</taxon>
        <taxon>Cytophagia</taxon>
        <taxon>Cytophagales</taxon>
        <taxon>Cyclobacteriaceae</taxon>
        <taxon>Algoriphagus</taxon>
    </lineage>
</organism>
<comment type="similarity">
    <text evidence="1">Belongs to the sigma-70 factor family. ECF subfamily.</text>
</comment>
<evidence type="ECO:0000256" key="4">
    <source>
        <dbReference type="ARBA" id="ARBA00023163"/>
    </source>
</evidence>
<dbReference type="GO" id="GO:0016987">
    <property type="term" value="F:sigma factor activity"/>
    <property type="evidence" value="ECO:0007669"/>
    <property type="project" value="UniProtKB-KW"/>
</dbReference>
<keyword evidence="2" id="KW-0805">Transcription regulation</keyword>
<dbReference type="SUPFAM" id="SSF88946">
    <property type="entry name" value="Sigma2 domain of RNA polymerase sigma factors"/>
    <property type="match status" value="1"/>
</dbReference>
<dbReference type="eggNOG" id="COG1595">
    <property type="taxonomic scope" value="Bacteria"/>
</dbReference>
<dbReference type="Proteomes" id="UP000003919">
    <property type="component" value="Chromosome"/>
</dbReference>
<dbReference type="InterPro" id="IPR014284">
    <property type="entry name" value="RNA_pol_sigma-70_dom"/>
</dbReference>
<keyword evidence="4" id="KW-0804">Transcription</keyword>
<sequence>MTFLNTSQSVALEAQDHWANLRRGEKSSLEAIYRSHVHDLFNFGMRIHSDETLVKDSIQDVFIDLWNYRSKLCSDVVVKQYLFKALSNRIQKELGKSAKRSAIHWMSEQETLISSPEQDLINDQQSSELSSKMREALEDLPIRQKEVIQYLYFEKLSYEDTSRLLDITIRSTYTLAWKAINALKKSILVFITYCFIL</sequence>
<dbReference type="GO" id="GO:0006352">
    <property type="term" value="P:DNA-templated transcription initiation"/>
    <property type="evidence" value="ECO:0007669"/>
    <property type="project" value="InterPro"/>
</dbReference>
<evidence type="ECO:0000256" key="1">
    <source>
        <dbReference type="ARBA" id="ARBA00010641"/>
    </source>
</evidence>
<dbReference type="InterPro" id="IPR039425">
    <property type="entry name" value="RNA_pol_sigma-70-like"/>
</dbReference>
<evidence type="ECO:0000259" key="5">
    <source>
        <dbReference type="Pfam" id="PF08281"/>
    </source>
</evidence>
<dbReference type="STRING" id="388413.ALPR1_08005"/>
<dbReference type="Gene3D" id="1.10.10.10">
    <property type="entry name" value="Winged helix-like DNA-binding domain superfamily/Winged helix DNA-binding domain"/>
    <property type="match status" value="1"/>
</dbReference>
<dbReference type="HOGENOM" id="CLU_047691_4_2_10"/>
<dbReference type="InterPro" id="IPR013324">
    <property type="entry name" value="RNA_pol_sigma_r3/r4-like"/>
</dbReference>
<reference evidence="6 7" key="1">
    <citation type="journal article" date="2011" name="J. Bacteriol.">
        <title>Complete genome sequence of Algoriphagus sp. PR1, bacterial prey of a colony-forming choanoflagellate.</title>
        <authorList>
            <person name="Alegado R.A."/>
            <person name="Ferriera S."/>
            <person name="Nusbaum C."/>
            <person name="Young S.K."/>
            <person name="Zeng Q."/>
            <person name="Imamovic A."/>
            <person name="Fairclough S.R."/>
            <person name="King N."/>
        </authorList>
    </citation>
    <scope>NUCLEOTIDE SEQUENCE [LARGE SCALE GENOMIC DNA]</scope>
    <source>
        <strain evidence="6 7">PR1</strain>
    </source>
</reference>
<dbReference type="Gene3D" id="1.10.1740.10">
    <property type="match status" value="1"/>
</dbReference>
<comment type="caution">
    <text evidence="6">The sequence shown here is derived from an EMBL/GenBank/DDBJ whole genome shotgun (WGS) entry which is preliminary data.</text>
</comment>
<dbReference type="OrthoDB" id="9150024at2"/>
<dbReference type="PANTHER" id="PTHR43133">
    <property type="entry name" value="RNA POLYMERASE ECF-TYPE SIGMA FACTO"/>
    <property type="match status" value="1"/>
</dbReference>
<dbReference type="RefSeq" id="WP_008199697.1">
    <property type="nucleotide sequence ID" value="NZ_CM001023.1"/>
</dbReference>
<dbReference type="PANTHER" id="PTHR43133:SF46">
    <property type="entry name" value="RNA POLYMERASE SIGMA-70 FACTOR ECF SUBFAMILY"/>
    <property type="match status" value="1"/>
</dbReference>